<dbReference type="KEGG" id="vg:5470516"/>
<accession>A7KA76</accession>
<dbReference type="OrthoDB" id="33528at10239"/>
<proteinExistence type="predicted"/>
<dbReference type="RefSeq" id="YP_001427297.1">
    <property type="nucleotide sequence ID" value="NC_008724.1"/>
</dbReference>
<evidence type="ECO:0000313" key="2">
    <source>
        <dbReference type="EMBL" id="ABT16950.1"/>
    </source>
</evidence>
<organism evidence="2 3">
    <name type="scientific">Chlorovirus heliozoae</name>
    <dbReference type="NCBI Taxonomy" id="322019"/>
    <lineage>
        <taxon>Viruses</taxon>
        <taxon>Varidnaviria</taxon>
        <taxon>Bamfordvirae</taxon>
        <taxon>Nucleocytoviricota</taxon>
        <taxon>Megaviricetes</taxon>
        <taxon>Algavirales</taxon>
        <taxon>Phycodnaviridae</taxon>
        <taxon>Chlorovirus</taxon>
    </lineage>
</organism>
<reference evidence="2 3" key="1">
    <citation type="submission" date="2006-09" db="EMBL/GenBank/DDBJ databases">
        <title>Sequence and annotation of the 288-kb ATCV-1 virus that infects an endosymbiotic Chlorella strain of the heliozoon Acanthocystis turfacea.</title>
        <authorList>
            <person name="Fitzgerald L.A."/>
            <person name="Graves M.V."/>
            <person name="Li X."/>
            <person name="Pfitzner A.J.P."/>
            <person name="Hartigan J."/>
            <person name="Van Etten J.L."/>
        </authorList>
    </citation>
    <scope>NUCLEOTIDE SEQUENCE [LARGE SCALE GENOMIC DNA]</scope>
    <source>
        <strain evidence="2 3">ATCV-1</strain>
    </source>
</reference>
<dbReference type="Proteomes" id="UP000202420">
    <property type="component" value="Segment"/>
</dbReference>
<feature type="region of interest" description="Disordered" evidence="1">
    <location>
        <begin position="194"/>
        <end position="216"/>
    </location>
</feature>
<evidence type="ECO:0000256" key="1">
    <source>
        <dbReference type="SAM" id="MobiDB-lite"/>
    </source>
</evidence>
<dbReference type="GeneID" id="5470516"/>
<dbReference type="EMBL" id="EF101928">
    <property type="protein sequence ID" value="ABT16950.1"/>
    <property type="molecule type" value="Genomic_DNA"/>
</dbReference>
<feature type="compositionally biased region" description="Polar residues" evidence="1">
    <location>
        <begin position="206"/>
        <end position="216"/>
    </location>
</feature>
<name>A7KA76_9PHYC</name>
<evidence type="ECO:0000313" key="3">
    <source>
        <dbReference type="Proteomes" id="UP000202420"/>
    </source>
</evidence>
<sequence length="216" mass="23646">MPESKGLAPVPLPGRSRFTDQKPAYDIHGVVWTKMYTFFASVILNTSLCTSFTPIMGIVPILGAEYPADNTCDLRFSHDAMTYAPIRPSGSGAAESPKSMLMPLNDSMTAPFLRAFLTRFSPASVRPMGSTGRQYVIWSLGYFLFNSAIALLRISTPFALSTAPPSMSKSMRFREYRSITREYSATRASTSVMTSASSVPFAPPNDTDTSPPTERI</sequence>
<protein>
    <submittedName>
        <fullName evidence="2">Uncharacterized protein z816R</fullName>
    </submittedName>
</protein>
<keyword evidence="3" id="KW-1185">Reference proteome</keyword>
<gene>
    <name evidence="2" type="primary">z816R</name>
    <name evidence="2" type="ORF">ATCV1_z816R</name>
</gene>